<dbReference type="Proteomes" id="UP000389128">
    <property type="component" value="Unassembled WGS sequence"/>
</dbReference>
<feature type="domain" description="Chorismatase FkbO/Hyg5-like N-terminal" evidence="1">
    <location>
        <begin position="57"/>
        <end position="186"/>
    </location>
</feature>
<dbReference type="Gene3D" id="3.30.1330.40">
    <property type="entry name" value="RutC-like"/>
    <property type="match status" value="1"/>
</dbReference>
<dbReference type="InterPro" id="IPR035959">
    <property type="entry name" value="RutC-like_sf"/>
</dbReference>
<dbReference type="AlphaFoldDB" id="A0A6C2D2T6"/>
<keyword evidence="3" id="KW-1185">Reference proteome</keyword>
<dbReference type="EMBL" id="SDKK01000005">
    <property type="protein sequence ID" value="TYC60284.1"/>
    <property type="molecule type" value="Genomic_DNA"/>
</dbReference>
<evidence type="ECO:0000313" key="2">
    <source>
        <dbReference type="EMBL" id="TYC60284.1"/>
    </source>
</evidence>
<sequence>MHRILSVSELAGSRDDPALLGVSWVGRDAPAGFGTTGLPFQHIVAAQLGRGGAGPAEAWFGALAGREGFAHDVHFRCDAHLLFGVITLAEGDCAGDAGATPLQRASQQAYESLFRVLAEEGYPHLWRVWNYLDDINGTTAGLERYRQFNIGRHQAFANADRLQGCTIPAASALGVAGGPLSIAFLAARAPCIPLENPRQLSAYRYPADYGPRSPTFSRAALARLPGQEWLFVSGTASIVGHLTVHHGDPAAQTREIVANLEALLAEASRVSTGPAYRLDALSGRAYVRHPEHLAAVQAELVRALGAEAPIVYVHADVCRADLLVELEAQACHLFV</sequence>
<organism evidence="2 3">
    <name type="scientific">Zoogloea oleivorans</name>
    <dbReference type="NCBI Taxonomy" id="1552750"/>
    <lineage>
        <taxon>Bacteria</taxon>
        <taxon>Pseudomonadati</taxon>
        <taxon>Pseudomonadota</taxon>
        <taxon>Betaproteobacteria</taxon>
        <taxon>Rhodocyclales</taxon>
        <taxon>Zoogloeaceae</taxon>
        <taxon>Zoogloea</taxon>
    </lineage>
</organism>
<dbReference type="Pfam" id="PF21168">
    <property type="entry name" value="FkbO_Hyg5-like_N"/>
    <property type="match status" value="1"/>
</dbReference>
<proteinExistence type="predicted"/>
<dbReference type="SUPFAM" id="SSF55298">
    <property type="entry name" value="YjgF-like"/>
    <property type="match status" value="1"/>
</dbReference>
<dbReference type="InterPro" id="IPR049368">
    <property type="entry name" value="FkbO_Hyg5-like_N"/>
</dbReference>
<protein>
    <recommendedName>
        <fullName evidence="1">Chorismatase FkbO/Hyg5-like N-terminal domain-containing protein</fullName>
    </recommendedName>
</protein>
<comment type="caution">
    <text evidence="2">The sequence shown here is derived from an EMBL/GenBank/DDBJ whole genome shotgun (WGS) entry which is preliminary data.</text>
</comment>
<name>A0A6C2D2T6_9RHOO</name>
<accession>A0A6C2D2T6</accession>
<gene>
    <name evidence="2" type="ORF">ETQ85_06160</name>
</gene>
<dbReference type="CDD" id="cd06153">
    <property type="entry name" value="YjgF_YER057c_UK114_like_5"/>
    <property type="match status" value="1"/>
</dbReference>
<reference evidence="2 3" key="1">
    <citation type="submission" date="2019-01" db="EMBL/GenBank/DDBJ databases">
        <title>Zoogloea oleivorans genome sequencing and assembly.</title>
        <authorList>
            <person name="Tancsics A."/>
            <person name="Farkas M."/>
            <person name="Kriszt B."/>
            <person name="Maroti G."/>
            <person name="Horvath B."/>
        </authorList>
    </citation>
    <scope>NUCLEOTIDE SEQUENCE [LARGE SCALE GENOMIC DNA]</scope>
    <source>
        <strain evidence="2 3">Buc</strain>
    </source>
</reference>
<dbReference type="OrthoDB" id="1114505at2"/>
<evidence type="ECO:0000259" key="1">
    <source>
        <dbReference type="Pfam" id="PF21168"/>
    </source>
</evidence>
<evidence type="ECO:0000313" key="3">
    <source>
        <dbReference type="Proteomes" id="UP000389128"/>
    </source>
</evidence>